<accession>A0A4U5JF22</accession>
<dbReference type="Pfam" id="PF23379">
    <property type="entry name" value="DUF7096"/>
    <property type="match status" value="1"/>
</dbReference>
<dbReference type="InterPro" id="IPR056397">
    <property type="entry name" value="Fn3_arc"/>
</dbReference>
<dbReference type="InterPro" id="IPR055520">
    <property type="entry name" value="DUF7094"/>
</dbReference>
<dbReference type="Proteomes" id="UP000308037">
    <property type="component" value="Unassembled WGS sequence"/>
</dbReference>
<dbReference type="EMBL" id="QKNX01000008">
    <property type="protein sequence ID" value="TKR24609.1"/>
    <property type="molecule type" value="Genomic_DNA"/>
</dbReference>
<dbReference type="AlphaFoldDB" id="A0A4U5JF22"/>
<protein>
    <submittedName>
        <fullName evidence="4">Uncharacterized protein</fullName>
    </submittedName>
</protein>
<dbReference type="Pfam" id="PF23375">
    <property type="entry name" value="DUF7094"/>
    <property type="match status" value="1"/>
</dbReference>
<dbReference type="RefSeq" id="WP_137277531.1">
    <property type="nucleotide sequence ID" value="NZ_QKNX01000008.1"/>
</dbReference>
<keyword evidence="5" id="KW-1185">Reference proteome</keyword>
<evidence type="ECO:0000259" key="3">
    <source>
        <dbReference type="Pfam" id="PF23379"/>
    </source>
</evidence>
<feature type="domain" description="DUF7094" evidence="2">
    <location>
        <begin position="214"/>
        <end position="324"/>
    </location>
</feature>
<sequence>MDGPRALVVALLLCVAPIGGGVVADTAGVAGEPQQTAEDSEQLMSVYTAENTSEYLAPPGNRIDRADGRTVGLDVAAAVESDAGAVESAYLVRPLERRYANAETDAERRAVVENGSERLAAHIDGLAARERNAVRRYNDGAIGTRALLRTLTAVSRQAEVTADALEWMENAADELDMEAEAERATSGQVRLVPMRGPVRAGLVDAASGEQSLDVYVETASDGIVLAAIDGDDGVYLREAHDPTVKTDAVGDQYGGNPSPALDRFTELYPWATNSFDGIDAIGPEQVRLYRFSATHSHGELQTYLDSGSTEILYEQQRIRPESVPTTTLERTDGDLTVRLNTTRPGGPLGVTVLDAASETPVDTEIEVNGDPIGSTGGGRLWTVAPRGSTIVNATHAGEAVSIETTFG</sequence>
<reference evidence="4 5" key="1">
    <citation type="submission" date="2019-04" db="EMBL/GenBank/DDBJ databases">
        <title>Natronomonas sp. F20-122 a newhaloarchaeon isolated from a saline saltern of Isla Bacuta, Huelva, Spain.</title>
        <authorList>
            <person name="Duran-Viseras A."/>
            <person name="Sanchez-Porro C."/>
            <person name="Ventosa A."/>
        </authorList>
    </citation>
    <scope>NUCLEOTIDE SEQUENCE [LARGE SCALE GENOMIC DNA]</scope>
    <source>
        <strain evidence="4 5">F20-122</strain>
    </source>
</reference>
<feature type="domain" description="Fibronectin-III type-like" evidence="1">
    <location>
        <begin position="330"/>
        <end position="401"/>
    </location>
</feature>
<proteinExistence type="predicted"/>
<name>A0A4U5JF22_9EURY</name>
<comment type="caution">
    <text evidence="4">The sequence shown here is derived from an EMBL/GenBank/DDBJ whole genome shotgun (WGS) entry which is preliminary data.</text>
</comment>
<feature type="domain" description="DUF7096" evidence="3">
    <location>
        <begin position="1"/>
        <end position="210"/>
    </location>
</feature>
<evidence type="ECO:0000259" key="1">
    <source>
        <dbReference type="Pfam" id="PF23374"/>
    </source>
</evidence>
<evidence type="ECO:0000313" key="5">
    <source>
        <dbReference type="Proteomes" id="UP000308037"/>
    </source>
</evidence>
<dbReference type="Pfam" id="PF23374">
    <property type="entry name" value="Fn3_arc"/>
    <property type="match status" value="1"/>
</dbReference>
<evidence type="ECO:0000313" key="4">
    <source>
        <dbReference type="EMBL" id="TKR24609.1"/>
    </source>
</evidence>
<dbReference type="InterPro" id="IPR055522">
    <property type="entry name" value="DUF7096"/>
</dbReference>
<gene>
    <name evidence="4" type="ORF">DM868_14375</name>
</gene>
<evidence type="ECO:0000259" key="2">
    <source>
        <dbReference type="Pfam" id="PF23375"/>
    </source>
</evidence>
<organism evidence="4 5">
    <name type="scientific">Natronomonas salsuginis</name>
    <dbReference type="NCBI Taxonomy" id="2217661"/>
    <lineage>
        <taxon>Archaea</taxon>
        <taxon>Methanobacteriati</taxon>
        <taxon>Methanobacteriota</taxon>
        <taxon>Stenosarchaea group</taxon>
        <taxon>Halobacteria</taxon>
        <taxon>Halobacteriales</taxon>
        <taxon>Natronomonadaceae</taxon>
        <taxon>Natronomonas</taxon>
    </lineage>
</organism>
<dbReference type="OrthoDB" id="201701at2157"/>